<dbReference type="SUPFAM" id="SSF54637">
    <property type="entry name" value="Thioesterase/thiol ester dehydrase-isomerase"/>
    <property type="match status" value="1"/>
</dbReference>
<name>D7AA16_ANCN5</name>
<dbReference type="STRING" id="639283.Snov_3529"/>
<feature type="domain" description="FAS1-like dehydratase" evidence="1">
    <location>
        <begin position="27"/>
        <end position="169"/>
    </location>
</feature>
<dbReference type="Pfam" id="PF13452">
    <property type="entry name" value="FAS1_DH_region"/>
    <property type="match status" value="1"/>
</dbReference>
<keyword evidence="3" id="KW-1185">Reference proteome</keyword>
<dbReference type="AlphaFoldDB" id="D7AA16"/>
<dbReference type="Proteomes" id="UP000006633">
    <property type="component" value="Chromosome"/>
</dbReference>
<dbReference type="RefSeq" id="WP_013168304.1">
    <property type="nucleotide sequence ID" value="NC_014217.1"/>
</dbReference>
<organism evidence="2 3">
    <name type="scientific">Ancylobacter novellus (strain ATCC 8093 / DSM 506 / JCM 20403 / CCM 1077 / IAM 12100 / NBRC 12443 / NCIMB 10456)</name>
    <name type="common">Starkeya novella</name>
    <dbReference type="NCBI Taxonomy" id="639283"/>
    <lineage>
        <taxon>Bacteria</taxon>
        <taxon>Pseudomonadati</taxon>
        <taxon>Pseudomonadota</taxon>
        <taxon>Alphaproteobacteria</taxon>
        <taxon>Hyphomicrobiales</taxon>
        <taxon>Xanthobacteraceae</taxon>
        <taxon>Ancylobacter</taxon>
    </lineage>
</organism>
<dbReference type="EMBL" id="CP002026">
    <property type="protein sequence ID" value="ADH90803.1"/>
    <property type="molecule type" value="Genomic_DNA"/>
</dbReference>
<dbReference type="InterPro" id="IPR029069">
    <property type="entry name" value="HotDog_dom_sf"/>
</dbReference>
<reference evidence="2 3" key="1">
    <citation type="journal article" date="2012" name="Stand. Genomic Sci.">
        <title>Complete genome sequence of the facultatively chemolithoautotrophic and methylotrophic alpha Proteobacterium Starkeya novella type strain (ATCC 8093(T)).</title>
        <authorList>
            <person name="Kappler U."/>
            <person name="Davenport K."/>
            <person name="Beatson S."/>
            <person name="Lucas S."/>
            <person name="Lapidus A."/>
            <person name="Copeland A."/>
            <person name="Berry K.W."/>
            <person name="Glavina Del Rio T."/>
            <person name="Hammon N."/>
            <person name="Dalin E."/>
            <person name="Tice H."/>
            <person name="Pitluck S."/>
            <person name="Richardson P."/>
            <person name="Bruce D."/>
            <person name="Goodwin L.A."/>
            <person name="Han C."/>
            <person name="Tapia R."/>
            <person name="Detter J.C."/>
            <person name="Chang Y.J."/>
            <person name="Jeffries C.D."/>
            <person name="Land M."/>
            <person name="Hauser L."/>
            <person name="Kyrpides N.C."/>
            <person name="Goker M."/>
            <person name="Ivanova N."/>
            <person name="Klenk H.P."/>
            <person name="Woyke T."/>
        </authorList>
    </citation>
    <scope>NUCLEOTIDE SEQUENCE [LARGE SCALE GENOMIC DNA]</scope>
    <source>
        <strain evidence="3">ATCC 8093 / DSM 506 / JCM 20403 / CCM 1077 / IAM 12100 / NBRC 12443 / NCIMB 10456</strain>
    </source>
</reference>
<protein>
    <recommendedName>
        <fullName evidence="1">FAS1-like dehydratase domain-containing protein</fullName>
    </recommendedName>
</protein>
<dbReference type="eggNOG" id="COG3777">
    <property type="taxonomic scope" value="Bacteria"/>
</dbReference>
<evidence type="ECO:0000259" key="1">
    <source>
        <dbReference type="Pfam" id="PF13452"/>
    </source>
</evidence>
<dbReference type="InterPro" id="IPR039569">
    <property type="entry name" value="FAS1-like_DH_region"/>
</dbReference>
<dbReference type="HOGENOM" id="CLU_1641852_0_0_5"/>
<proteinExistence type="predicted"/>
<dbReference type="KEGG" id="sno:Snov_3529"/>
<sequence>MAVDELVNYITGDVRAVIGAASEWVEAPHAVEASELRRFFQALMDPNPRFWDADYAAGTRYGGVVTPPGFPVHAFRRPADELHDSLAAAGDPDFDGVSRAMRPGLPKLPIPLSGILNGGYEYEFYSYPRLGEHIQCRSIYRDIYQKQGKAGPMVMVLIEDGYRTADARPLLKSLNTMIMR</sequence>
<dbReference type="Gene3D" id="3.10.129.10">
    <property type="entry name" value="Hotdog Thioesterase"/>
    <property type="match status" value="1"/>
</dbReference>
<evidence type="ECO:0000313" key="2">
    <source>
        <dbReference type="EMBL" id="ADH90803.1"/>
    </source>
</evidence>
<gene>
    <name evidence="2" type="ordered locus">Snov_3529</name>
</gene>
<evidence type="ECO:0000313" key="3">
    <source>
        <dbReference type="Proteomes" id="UP000006633"/>
    </source>
</evidence>
<accession>D7AA16</accession>